<dbReference type="PANTHER" id="PTHR43358:SF1">
    <property type="entry name" value="ALPHA_BETA-HYDROLASES SUPERFAMILY PROTEIN"/>
    <property type="match status" value="1"/>
</dbReference>
<proteinExistence type="predicted"/>
<dbReference type="Proteomes" id="UP000027120">
    <property type="component" value="Unassembled WGS sequence"/>
</dbReference>
<keyword evidence="4" id="KW-1185">Reference proteome</keyword>
<feature type="region of interest" description="Disordered" evidence="1">
    <location>
        <begin position="327"/>
        <end position="366"/>
    </location>
</feature>
<dbReference type="EMBL" id="KK784879">
    <property type="protein sequence ID" value="KDO78610.1"/>
    <property type="molecule type" value="Genomic_DNA"/>
</dbReference>
<evidence type="ECO:0000259" key="2">
    <source>
        <dbReference type="Pfam" id="PF12146"/>
    </source>
</evidence>
<dbReference type="SUPFAM" id="SSF53474">
    <property type="entry name" value="alpha/beta-Hydrolases"/>
    <property type="match status" value="1"/>
</dbReference>
<dbReference type="Gene3D" id="3.40.50.1820">
    <property type="entry name" value="alpha/beta hydrolase"/>
    <property type="match status" value="1"/>
</dbReference>
<evidence type="ECO:0000313" key="4">
    <source>
        <dbReference type="Proteomes" id="UP000027120"/>
    </source>
</evidence>
<evidence type="ECO:0000313" key="3">
    <source>
        <dbReference type="EMBL" id="KDO78610.1"/>
    </source>
</evidence>
<protein>
    <recommendedName>
        <fullName evidence="2">Serine aminopeptidase S33 domain-containing protein</fullName>
    </recommendedName>
</protein>
<organism evidence="3 4">
    <name type="scientific">Citrus sinensis</name>
    <name type="common">Sweet orange</name>
    <name type="synonym">Citrus aurantium var. sinensis</name>
    <dbReference type="NCBI Taxonomy" id="2711"/>
    <lineage>
        <taxon>Eukaryota</taxon>
        <taxon>Viridiplantae</taxon>
        <taxon>Streptophyta</taxon>
        <taxon>Embryophyta</taxon>
        <taxon>Tracheophyta</taxon>
        <taxon>Spermatophyta</taxon>
        <taxon>Magnoliopsida</taxon>
        <taxon>eudicotyledons</taxon>
        <taxon>Gunneridae</taxon>
        <taxon>Pentapetalae</taxon>
        <taxon>rosids</taxon>
        <taxon>malvids</taxon>
        <taxon>Sapindales</taxon>
        <taxon>Rutaceae</taxon>
        <taxon>Aurantioideae</taxon>
        <taxon>Citrus</taxon>
    </lineage>
</organism>
<feature type="domain" description="Serine aminopeptidase S33" evidence="2">
    <location>
        <begin position="67"/>
        <end position="175"/>
    </location>
</feature>
<gene>
    <name evidence="3" type="ORF">CISIN_1g011425mg</name>
</gene>
<dbReference type="SMR" id="A0A067GIV7"/>
<feature type="compositionally biased region" description="Basic residues" evidence="1">
    <location>
        <begin position="348"/>
        <end position="362"/>
    </location>
</feature>
<name>A0A067GIV7_CITSI</name>
<evidence type="ECO:0000256" key="1">
    <source>
        <dbReference type="SAM" id="MobiDB-lite"/>
    </source>
</evidence>
<reference evidence="3 4" key="1">
    <citation type="submission" date="2014-04" db="EMBL/GenBank/DDBJ databases">
        <authorList>
            <consortium name="International Citrus Genome Consortium"/>
            <person name="Gmitter F."/>
            <person name="Chen C."/>
            <person name="Farmerie W."/>
            <person name="Harkins T."/>
            <person name="Desany B."/>
            <person name="Mohiuddin M."/>
            <person name="Kodira C."/>
            <person name="Borodovsky M."/>
            <person name="Lomsadze A."/>
            <person name="Burns P."/>
            <person name="Jenkins J."/>
            <person name="Prochnik S."/>
            <person name="Shu S."/>
            <person name="Chapman J."/>
            <person name="Pitluck S."/>
            <person name="Schmutz J."/>
            <person name="Rokhsar D."/>
        </authorList>
    </citation>
    <scope>NUCLEOTIDE SEQUENCE</scope>
</reference>
<dbReference type="InterPro" id="IPR022742">
    <property type="entry name" value="Hydrolase_4"/>
</dbReference>
<sequence length="391" mass="43564">MIDQFINFVIRPPRAEYNPDQYLWERDFMLAGRSYKRQDLEIRNARGHVLQCSHYMPSPFPEDTPLPCVVYCHGNSGCRADANEAAVILLPSNITLFTLDFSGSGLSDGDYVSLGWHEKDDLKVVVSYLRGNKQTSRIGLWGRSMGAVTSLLYGAEDPSIAGMVLDSAFSDLFDLMLELVDVYKIRLPKFTVKMAVQYMRRVIQKKAKFDIMDLNCLKSLLYEIITGLRCASTDAASSSSAPPSILTAKPVDELLSEAVPIASKENSAVNEDEPSSFQDKLSGLSEECCSYTSSNRESWGRCSSLGGSDEESSADCAAADRNRQTTFNALATPVRSKHKSLELPKEEKKKKKAAAGGKKTKHEKLEKLEALSKRLRLCIMRRVKHQRHLSS</sequence>
<dbReference type="Pfam" id="PF12146">
    <property type="entry name" value="Hydrolase_4"/>
    <property type="match status" value="1"/>
</dbReference>
<accession>A0A067GIV7</accession>
<dbReference type="AlphaFoldDB" id="A0A067GIV7"/>
<dbReference type="InterPro" id="IPR052920">
    <property type="entry name" value="DNA-binding_regulatory"/>
</dbReference>
<dbReference type="PANTHER" id="PTHR43358">
    <property type="entry name" value="ALPHA/BETA-HYDROLASE"/>
    <property type="match status" value="1"/>
</dbReference>
<dbReference type="InterPro" id="IPR029058">
    <property type="entry name" value="AB_hydrolase_fold"/>
</dbReference>